<dbReference type="GO" id="GO:0009252">
    <property type="term" value="P:peptidoglycan biosynthetic process"/>
    <property type="evidence" value="ECO:0007669"/>
    <property type="project" value="UniProtKB-UniRule"/>
</dbReference>
<dbReference type="SUPFAM" id="SSF55205">
    <property type="entry name" value="EPT/RTPC-like"/>
    <property type="match status" value="1"/>
</dbReference>
<proteinExistence type="inferred from homology"/>
<feature type="domain" description="Enolpyruvate transferase" evidence="13">
    <location>
        <begin position="6"/>
        <end position="413"/>
    </location>
</feature>
<comment type="function">
    <text evidence="12">Cell wall formation. Adds enolpyruvyl to UDP-N-acetylglucosamine.</text>
</comment>
<evidence type="ECO:0000256" key="10">
    <source>
        <dbReference type="ARBA" id="ARBA00038367"/>
    </source>
</evidence>
<organism evidence="14 15">
    <name type="scientific">Rohdeia mirabilis</name>
    <dbReference type="NCBI Taxonomy" id="2528008"/>
    <lineage>
        <taxon>Bacteria</taxon>
        <taxon>Pseudomonadati</taxon>
        <taxon>Planctomycetota</taxon>
        <taxon>Planctomycetia</taxon>
        <taxon>Planctomycetia incertae sedis</taxon>
        <taxon>Rohdeia</taxon>
    </lineage>
</organism>
<comment type="similarity">
    <text evidence="10 12">Belongs to the EPSP synthase family. MurA subfamily.</text>
</comment>
<dbReference type="GO" id="GO:0019277">
    <property type="term" value="P:UDP-N-acetylgalactosamine biosynthetic process"/>
    <property type="evidence" value="ECO:0007669"/>
    <property type="project" value="InterPro"/>
</dbReference>
<dbReference type="Gene3D" id="3.65.10.10">
    <property type="entry name" value="Enolpyruvate transferase domain"/>
    <property type="match status" value="2"/>
</dbReference>
<evidence type="ECO:0000313" key="15">
    <source>
        <dbReference type="Proteomes" id="UP000319342"/>
    </source>
</evidence>
<evidence type="ECO:0000256" key="5">
    <source>
        <dbReference type="ARBA" id="ARBA00022679"/>
    </source>
</evidence>
<keyword evidence="6 12" id="KW-0133">Cell shape</keyword>
<evidence type="ECO:0000256" key="6">
    <source>
        <dbReference type="ARBA" id="ARBA00022960"/>
    </source>
</evidence>
<dbReference type="AlphaFoldDB" id="A0A518D146"/>
<keyword evidence="7 12" id="KW-0573">Peptidoglycan synthesis</keyword>
<evidence type="ECO:0000256" key="9">
    <source>
        <dbReference type="ARBA" id="ARBA00023316"/>
    </source>
</evidence>
<comment type="pathway">
    <text evidence="2 12">Cell wall biogenesis; peptidoglycan biosynthesis.</text>
</comment>
<evidence type="ECO:0000256" key="4">
    <source>
        <dbReference type="ARBA" id="ARBA00022618"/>
    </source>
</evidence>
<keyword evidence="4 12" id="KW-0132">Cell division</keyword>
<dbReference type="EMBL" id="CP036290">
    <property type="protein sequence ID" value="QDU85187.1"/>
    <property type="molecule type" value="Genomic_DNA"/>
</dbReference>
<dbReference type="InterPro" id="IPR001986">
    <property type="entry name" value="Enolpyruvate_Tfrase_dom"/>
</dbReference>
<reference evidence="14 15" key="1">
    <citation type="submission" date="2019-02" db="EMBL/GenBank/DDBJ databases">
        <title>Deep-cultivation of Planctomycetes and their phenomic and genomic characterization uncovers novel biology.</title>
        <authorList>
            <person name="Wiegand S."/>
            <person name="Jogler M."/>
            <person name="Boedeker C."/>
            <person name="Pinto D."/>
            <person name="Vollmers J."/>
            <person name="Rivas-Marin E."/>
            <person name="Kohn T."/>
            <person name="Peeters S.H."/>
            <person name="Heuer A."/>
            <person name="Rast P."/>
            <person name="Oberbeckmann S."/>
            <person name="Bunk B."/>
            <person name="Jeske O."/>
            <person name="Meyerdierks A."/>
            <person name="Storesund J.E."/>
            <person name="Kallscheuer N."/>
            <person name="Luecker S."/>
            <person name="Lage O.M."/>
            <person name="Pohl T."/>
            <person name="Merkel B.J."/>
            <person name="Hornburger P."/>
            <person name="Mueller R.-W."/>
            <person name="Bruemmer F."/>
            <person name="Labrenz M."/>
            <person name="Spormann A.M."/>
            <person name="Op den Camp H."/>
            <person name="Overmann J."/>
            <person name="Amann R."/>
            <person name="Jetten M.S.M."/>
            <person name="Mascher T."/>
            <person name="Medema M.H."/>
            <person name="Devos D.P."/>
            <person name="Kaster A.-K."/>
            <person name="Ovreas L."/>
            <person name="Rohde M."/>
            <person name="Galperin M.Y."/>
            <person name="Jogler C."/>
        </authorList>
    </citation>
    <scope>NUCLEOTIDE SEQUENCE [LARGE SCALE GENOMIC DNA]</scope>
    <source>
        <strain evidence="14 15">Pla163</strain>
    </source>
</reference>
<keyword evidence="9 12" id="KW-0961">Cell wall biogenesis/degradation</keyword>
<evidence type="ECO:0000313" key="14">
    <source>
        <dbReference type="EMBL" id="QDU85187.1"/>
    </source>
</evidence>
<protein>
    <recommendedName>
        <fullName evidence="12">UDP-N-acetylglucosamine 1-carboxyvinyltransferase</fullName>
        <ecNumber evidence="12">2.5.1.7</ecNumber>
    </recommendedName>
    <alternativeName>
        <fullName evidence="12">Enoylpyruvate transferase</fullName>
    </alternativeName>
    <alternativeName>
        <fullName evidence="12">UDP-N-acetylglucosamine enolpyruvyl transferase</fullName>
        <shortName evidence="12">EPT</shortName>
    </alternativeName>
</protein>
<dbReference type="NCBIfam" id="NF006873">
    <property type="entry name" value="PRK09369.1"/>
    <property type="match status" value="1"/>
</dbReference>
<dbReference type="UniPathway" id="UPA00219"/>
<feature type="binding site" evidence="12">
    <location>
        <position position="334"/>
    </location>
    <ligand>
        <name>UDP-N-acetyl-alpha-D-glucosamine</name>
        <dbReference type="ChEBI" id="CHEBI:57705"/>
    </ligand>
</feature>
<evidence type="ECO:0000256" key="2">
    <source>
        <dbReference type="ARBA" id="ARBA00004752"/>
    </source>
</evidence>
<dbReference type="GO" id="GO:0071555">
    <property type="term" value="P:cell wall organization"/>
    <property type="evidence" value="ECO:0007669"/>
    <property type="project" value="UniProtKB-KW"/>
</dbReference>
<keyword evidence="15" id="KW-1185">Reference proteome</keyword>
<dbReference type="RefSeq" id="WP_145188084.1">
    <property type="nucleotide sequence ID" value="NZ_CP036290.1"/>
</dbReference>
<comment type="catalytic activity">
    <reaction evidence="11 12">
        <text>phosphoenolpyruvate + UDP-N-acetyl-alpha-D-glucosamine = UDP-N-acetyl-3-O-(1-carboxyvinyl)-alpha-D-glucosamine + phosphate</text>
        <dbReference type="Rhea" id="RHEA:18681"/>
        <dbReference type="ChEBI" id="CHEBI:43474"/>
        <dbReference type="ChEBI" id="CHEBI:57705"/>
        <dbReference type="ChEBI" id="CHEBI:58702"/>
        <dbReference type="ChEBI" id="CHEBI:68483"/>
        <dbReference type="EC" id="2.5.1.7"/>
    </reaction>
</comment>
<accession>A0A518D146</accession>
<sequence length="427" mass="45614">MDKFVVEGGVRLDGRVTAAGAKNAVLPMMAAALLGDGPLRLERAPHLSDVRTMLKVLEGLGCEGRQEEDGTVVLETKGEPNVVAPWEQVRKMRASVCVLGPLTARAHRAEVSLPGGCVFGVRPIDVHLRGLEALGARVTIEKGYVKTEAPGGLKGAEVFLGTAFGPSVTGTMNVMMAATLAKGRTVIHGAACEPEVADLCRCLVAMGANIDGIGSPRLVIEGVERLGGATHRVLADRIEAGTYLVAGAITGGRVRVDDCRPGQLAALTDRLREAGYGVERGDDWIEVHGEGFGQRPRPTDVTTQPFPGFPTDLQAQWMALMCRAEGVSLVTERIYPDRYMHLPELVRMGARIRRQEATAVVEGTPRLSGAPVMASDLRASAALVLAGLVSDGVTEVHRVYHIDRGYERIDDRLRALGAKVRREEGGE</sequence>
<comment type="caution">
    <text evidence="12">Lacks conserved residue(s) required for the propagation of feature annotation.</text>
</comment>
<dbReference type="InterPro" id="IPR050068">
    <property type="entry name" value="MurA_subfamily"/>
</dbReference>
<dbReference type="CDD" id="cd01555">
    <property type="entry name" value="UdpNAET"/>
    <property type="match status" value="1"/>
</dbReference>
<dbReference type="Pfam" id="PF00275">
    <property type="entry name" value="EPSP_synthase"/>
    <property type="match status" value="1"/>
</dbReference>
<evidence type="ECO:0000256" key="7">
    <source>
        <dbReference type="ARBA" id="ARBA00022984"/>
    </source>
</evidence>
<dbReference type="Proteomes" id="UP000319342">
    <property type="component" value="Chromosome"/>
</dbReference>
<dbReference type="InterPro" id="IPR005750">
    <property type="entry name" value="UDP_GlcNAc_COvinyl_MurA"/>
</dbReference>
<dbReference type="EC" id="2.5.1.7" evidence="12"/>
<feature type="binding site" evidence="12">
    <location>
        <begin position="22"/>
        <end position="23"/>
    </location>
    <ligand>
        <name>phosphoenolpyruvate</name>
        <dbReference type="ChEBI" id="CHEBI:58702"/>
    </ligand>
</feature>
<dbReference type="GO" id="GO:0008360">
    <property type="term" value="P:regulation of cell shape"/>
    <property type="evidence" value="ECO:0007669"/>
    <property type="project" value="UniProtKB-KW"/>
</dbReference>
<feature type="modified residue" description="2-(S-cysteinyl)pyruvic acid O-phosphothioketal" evidence="12">
    <location>
        <position position="117"/>
    </location>
</feature>
<dbReference type="GO" id="GO:0051301">
    <property type="term" value="P:cell division"/>
    <property type="evidence" value="ECO:0007669"/>
    <property type="project" value="UniProtKB-KW"/>
</dbReference>
<evidence type="ECO:0000259" key="13">
    <source>
        <dbReference type="Pfam" id="PF00275"/>
    </source>
</evidence>
<gene>
    <name evidence="12 14" type="primary">murA</name>
    <name evidence="14" type="ORF">Pla163_23150</name>
</gene>
<dbReference type="HAMAP" id="MF_00111">
    <property type="entry name" value="MurA"/>
    <property type="match status" value="1"/>
</dbReference>
<keyword evidence="5 12" id="KW-0808">Transferase</keyword>
<evidence type="ECO:0000256" key="12">
    <source>
        <dbReference type="HAMAP-Rule" id="MF_00111"/>
    </source>
</evidence>
<evidence type="ECO:0000256" key="3">
    <source>
        <dbReference type="ARBA" id="ARBA00022490"/>
    </source>
</evidence>
<name>A0A518D146_9BACT</name>
<keyword evidence="3 12" id="KW-0963">Cytoplasm</keyword>
<dbReference type="OrthoDB" id="9803760at2"/>
<feature type="binding site" evidence="12">
    <location>
        <position position="312"/>
    </location>
    <ligand>
        <name>UDP-N-acetyl-alpha-D-glucosamine</name>
        <dbReference type="ChEBI" id="CHEBI:57705"/>
    </ligand>
</feature>
<dbReference type="NCBIfam" id="TIGR01072">
    <property type="entry name" value="murA"/>
    <property type="match status" value="1"/>
</dbReference>
<feature type="binding site" evidence="12">
    <location>
        <position position="93"/>
    </location>
    <ligand>
        <name>UDP-N-acetyl-alpha-D-glucosamine</name>
        <dbReference type="ChEBI" id="CHEBI:57705"/>
    </ligand>
</feature>
<dbReference type="InterPro" id="IPR013792">
    <property type="entry name" value="RNA3'P_cycl/enolpyr_Trfase_a/b"/>
</dbReference>
<keyword evidence="12" id="KW-0670">Pyruvate</keyword>
<dbReference type="FunFam" id="3.65.10.10:FF:000001">
    <property type="entry name" value="UDP-N-acetylglucosamine 1-carboxyvinyltransferase"/>
    <property type="match status" value="1"/>
</dbReference>
<dbReference type="GO" id="GO:0005737">
    <property type="term" value="C:cytoplasm"/>
    <property type="evidence" value="ECO:0007669"/>
    <property type="project" value="UniProtKB-SubCell"/>
</dbReference>
<evidence type="ECO:0000256" key="8">
    <source>
        <dbReference type="ARBA" id="ARBA00023306"/>
    </source>
</evidence>
<evidence type="ECO:0000256" key="1">
    <source>
        <dbReference type="ARBA" id="ARBA00004496"/>
    </source>
</evidence>
<dbReference type="GO" id="GO:0008760">
    <property type="term" value="F:UDP-N-acetylglucosamine 1-carboxyvinyltransferase activity"/>
    <property type="evidence" value="ECO:0007669"/>
    <property type="project" value="UniProtKB-UniRule"/>
</dbReference>
<comment type="subcellular location">
    <subcellularLocation>
        <location evidence="1 12">Cytoplasm</location>
    </subcellularLocation>
</comment>
<keyword evidence="8 12" id="KW-0131">Cell cycle</keyword>
<feature type="active site" description="Proton donor" evidence="12">
    <location>
        <position position="117"/>
    </location>
</feature>
<dbReference type="PANTHER" id="PTHR43783:SF1">
    <property type="entry name" value="UDP-N-ACETYLGLUCOSAMINE 1-CARBOXYVINYLTRANSFERASE"/>
    <property type="match status" value="1"/>
</dbReference>
<dbReference type="InterPro" id="IPR036968">
    <property type="entry name" value="Enolpyruvate_Tfrase_sf"/>
</dbReference>
<evidence type="ECO:0000256" key="11">
    <source>
        <dbReference type="ARBA" id="ARBA00047527"/>
    </source>
</evidence>
<dbReference type="PANTHER" id="PTHR43783">
    <property type="entry name" value="UDP-N-ACETYLGLUCOSAMINE 1-CARBOXYVINYLTRANSFERASE"/>
    <property type="match status" value="1"/>
</dbReference>